<dbReference type="PROSITE" id="PS50114">
    <property type="entry name" value="GATA_ZN_FINGER_2"/>
    <property type="match status" value="1"/>
</dbReference>
<dbReference type="Proteomes" id="UP000594638">
    <property type="component" value="Unassembled WGS sequence"/>
</dbReference>
<evidence type="ECO:0000256" key="6">
    <source>
        <dbReference type="ARBA" id="ARBA00023163"/>
    </source>
</evidence>
<dbReference type="InterPro" id="IPR013088">
    <property type="entry name" value="Znf_NHR/GATA"/>
</dbReference>
<protein>
    <submittedName>
        <fullName evidence="10">GATA transcription factor 22</fullName>
    </submittedName>
</protein>
<keyword evidence="1" id="KW-0479">Metal-binding</keyword>
<keyword evidence="11" id="KW-1185">Reference proteome</keyword>
<feature type="domain" description="GATA-type" evidence="9">
    <location>
        <begin position="165"/>
        <end position="201"/>
    </location>
</feature>
<dbReference type="PANTHER" id="PTHR47255">
    <property type="entry name" value="GATA TRANSCRIPTION FACTOR 22-RELATED"/>
    <property type="match status" value="1"/>
</dbReference>
<evidence type="ECO:0000256" key="3">
    <source>
        <dbReference type="ARBA" id="ARBA00022833"/>
    </source>
</evidence>
<dbReference type="OrthoDB" id="2162994at2759"/>
<evidence type="ECO:0000256" key="5">
    <source>
        <dbReference type="ARBA" id="ARBA00023125"/>
    </source>
</evidence>
<dbReference type="SMART" id="SM00401">
    <property type="entry name" value="ZnF_GATA"/>
    <property type="match status" value="1"/>
</dbReference>
<organism evidence="10 11">
    <name type="scientific">Olea europaea subsp. europaea</name>
    <dbReference type="NCBI Taxonomy" id="158383"/>
    <lineage>
        <taxon>Eukaryota</taxon>
        <taxon>Viridiplantae</taxon>
        <taxon>Streptophyta</taxon>
        <taxon>Embryophyta</taxon>
        <taxon>Tracheophyta</taxon>
        <taxon>Spermatophyta</taxon>
        <taxon>Magnoliopsida</taxon>
        <taxon>eudicotyledons</taxon>
        <taxon>Gunneridae</taxon>
        <taxon>Pentapetalae</taxon>
        <taxon>asterids</taxon>
        <taxon>lamiids</taxon>
        <taxon>Lamiales</taxon>
        <taxon>Oleaceae</taxon>
        <taxon>Oleeae</taxon>
        <taxon>Olea</taxon>
    </lineage>
</organism>
<dbReference type="GO" id="GO:0043565">
    <property type="term" value="F:sequence-specific DNA binding"/>
    <property type="evidence" value="ECO:0007669"/>
    <property type="project" value="InterPro"/>
</dbReference>
<keyword evidence="3" id="KW-0862">Zinc</keyword>
<dbReference type="Pfam" id="PF00320">
    <property type="entry name" value="GATA"/>
    <property type="match status" value="1"/>
</dbReference>
<dbReference type="EMBL" id="CACTIH010003689">
    <property type="protein sequence ID" value="CAA2982193.1"/>
    <property type="molecule type" value="Genomic_DNA"/>
</dbReference>
<feature type="region of interest" description="Disordered" evidence="8">
    <location>
        <begin position="140"/>
        <end position="162"/>
    </location>
</feature>
<reference evidence="10 11" key="1">
    <citation type="submission" date="2019-12" db="EMBL/GenBank/DDBJ databases">
        <authorList>
            <person name="Alioto T."/>
            <person name="Alioto T."/>
            <person name="Gomez Garrido J."/>
        </authorList>
    </citation>
    <scope>NUCLEOTIDE SEQUENCE [LARGE SCALE GENOMIC DNA]</scope>
</reference>
<feature type="compositionally biased region" description="Low complexity" evidence="8">
    <location>
        <begin position="148"/>
        <end position="162"/>
    </location>
</feature>
<evidence type="ECO:0000256" key="8">
    <source>
        <dbReference type="SAM" id="MobiDB-lite"/>
    </source>
</evidence>
<dbReference type="Gramene" id="OE9A014279T1">
    <property type="protein sequence ID" value="OE9A014279C1"/>
    <property type="gene ID" value="OE9A014279"/>
</dbReference>
<dbReference type="Gene3D" id="3.30.50.10">
    <property type="entry name" value="Erythroid Transcription Factor GATA-1, subunit A"/>
    <property type="match status" value="1"/>
</dbReference>
<gene>
    <name evidence="10" type="ORF">OLEA9_A014279</name>
</gene>
<dbReference type="GO" id="GO:0008270">
    <property type="term" value="F:zinc ion binding"/>
    <property type="evidence" value="ECO:0007669"/>
    <property type="project" value="UniProtKB-KW"/>
</dbReference>
<comment type="caution">
    <text evidence="10">The sequence shown here is derived from an EMBL/GenBank/DDBJ whole genome shotgun (WGS) entry which is preliminary data.</text>
</comment>
<dbReference type="SUPFAM" id="SSF57716">
    <property type="entry name" value="Glucocorticoid receptor-like (DNA-binding domain)"/>
    <property type="match status" value="1"/>
</dbReference>
<evidence type="ECO:0000256" key="1">
    <source>
        <dbReference type="ARBA" id="ARBA00022723"/>
    </source>
</evidence>
<feature type="compositionally biased region" description="Polar residues" evidence="8">
    <location>
        <begin position="1"/>
        <end position="10"/>
    </location>
</feature>
<sequence length="303" mass="33606">MNPINLNSSPFVLEPNEELDDQNPPQFGVNHHIASSSSHSCHYFFNSTQDYAKYYRHELYQPQQHQEDFSYAYGGGSYDVENKVDSGLKLTLWKKLDPSESVLENNNNPVKWMSSKMRLMHKMKNSDHAGLKITSGGTEKYENHQKQSSSSLETDLSSNSISNNNSPIRVCTDCNTTKTPLWRSGPKGPKSLCNACGIRQRKARQAMAAAAAADANGTAITTKLSPMKIKVHYKDKTSKSGHATQLKKRCKITSGPSNDTKKLGLEDFLINLSKNLALNRVFPQDEKDAAILLMALSSGLVHG</sequence>
<evidence type="ECO:0000256" key="4">
    <source>
        <dbReference type="ARBA" id="ARBA00023015"/>
    </source>
</evidence>
<dbReference type="AlphaFoldDB" id="A0A8S0RSW2"/>
<name>A0A8S0RSW2_OLEEU</name>
<dbReference type="GO" id="GO:0006355">
    <property type="term" value="P:regulation of DNA-templated transcription"/>
    <property type="evidence" value="ECO:0007669"/>
    <property type="project" value="InterPro"/>
</dbReference>
<dbReference type="PANTHER" id="PTHR47255:SF4">
    <property type="entry name" value="GATA ZINC FINGER DOMAIN-CONTAINING PROTEIN 12"/>
    <property type="match status" value="1"/>
</dbReference>
<keyword evidence="5" id="KW-0238">DNA-binding</keyword>
<dbReference type="InterPro" id="IPR000679">
    <property type="entry name" value="Znf_GATA"/>
</dbReference>
<evidence type="ECO:0000313" key="11">
    <source>
        <dbReference type="Proteomes" id="UP000594638"/>
    </source>
</evidence>
<evidence type="ECO:0000313" key="10">
    <source>
        <dbReference type="EMBL" id="CAA2982193.1"/>
    </source>
</evidence>
<dbReference type="InterPro" id="IPR052138">
    <property type="entry name" value="GATA_ZnFinger_Domain"/>
</dbReference>
<evidence type="ECO:0000259" key="9">
    <source>
        <dbReference type="PROSITE" id="PS50114"/>
    </source>
</evidence>
<keyword evidence="6" id="KW-0804">Transcription</keyword>
<evidence type="ECO:0000256" key="2">
    <source>
        <dbReference type="ARBA" id="ARBA00022771"/>
    </source>
</evidence>
<dbReference type="CDD" id="cd00202">
    <property type="entry name" value="ZnF_GATA"/>
    <property type="match status" value="1"/>
</dbReference>
<keyword evidence="2 7" id="KW-0863">Zinc-finger</keyword>
<dbReference type="PROSITE" id="PS00344">
    <property type="entry name" value="GATA_ZN_FINGER_1"/>
    <property type="match status" value="1"/>
</dbReference>
<keyword evidence="4" id="KW-0805">Transcription regulation</keyword>
<proteinExistence type="predicted"/>
<feature type="region of interest" description="Disordered" evidence="8">
    <location>
        <begin position="1"/>
        <end position="22"/>
    </location>
</feature>
<accession>A0A8S0RSW2</accession>
<evidence type="ECO:0000256" key="7">
    <source>
        <dbReference type="PROSITE-ProRule" id="PRU00094"/>
    </source>
</evidence>